<feature type="domain" description="Tll0287-like" evidence="1">
    <location>
        <begin position="45"/>
        <end position="189"/>
    </location>
</feature>
<sequence>MKRPVLFTSVLLVVATAGMYAIDPGREVVRVPRPDPDMLATVVASVEELDALRSELAASFEGEPDASTFARVCKPVGARSQELADEHGWKVRQLALKNRNPANTLDPDAELVYRMMDATPDIMGLWVWAEREGQEGFRYYRRIVVERSCLACHGAKEERPAFIKEGYPDDRAYGFRPGDLRGVYSVFVPAERETPHSE</sequence>
<evidence type="ECO:0000313" key="3">
    <source>
        <dbReference type="Proteomes" id="UP000702544"/>
    </source>
</evidence>
<protein>
    <submittedName>
        <fullName evidence="2">DUF3365 domain-containing protein</fullName>
    </submittedName>
</protein>
<accession>A0AAE4Z6S0</accession>
<dbReference type="InterPro" id="IPR021796">
    <property type="entry name" value="Tll0287-like_dom"/>
</dbReference>
<dbReference type="Pfam" id="PF11845">
    <property type="entry name" value="Tll0287-like"/>
    <property type="match status" value="1"/>
</dbReference>
<proteinExistence type="predicted"/>
<dbReference type="EMBL" id="JAACAK010000049">
    <property type="protein sequence ID" value="NIR74795.1"/>
    <property type="molecule type" value="Genomic_DNA"/>
</dbReference>
<evidence type="ECO:0000313" key="2">
    <source>
        <dbReference type="EMBL" id="NIR74795.1"/>
    </source>
</evidence>
<evidence type="ECO:0000259" key="1">
    <source>
        <dbReference type="Pfam" id="PF11845"/>
    </source>
</evidence>
<dbReference type="AlphaFoldDB" id="A0AAE4Z6S0"/>
<comment type="caution">
    <text evidence="2">The sequence shown here is derived from an EMBL/GenBank/DDBJ whole genome shotgun (WGS) entry which is preliminary data.</text>
</comment>
<gene>
    <name evidence="2" type="ORF">GWO12_06735</name>
</gene>
<name>A0AAE4Z6S0_9BACT</name>
<organism evidence="2 3">
    <name type="scientific">Candidatus Kutchimonas denitrificans</name>
    <dbReference type="NCBI Taxonomy" id="3056748"/>
    <lineage>
        <taxon>Bacteria</taxon>
        <taxon>Pseudomonadati</taxon>
        <taxon>Gemmatimonadota</taxon>
        <taxon>Gemmatimonadia</taxon>
        <taxon>Candidatus Palauibacterales</taxon>
        <taxon>Candidatus Palauibacteraceae</taxon>
        <taxon>Candidatus Kutchimonas</taxon>
    </lineage>
</organism>
<reference evidence="2 3" key="1">
    <citation type="submission" date="2020-01" db="EMBL/GenBank/DDBJ databases">
        <title>Genomes assembled from Gulf of Kutch pelagic sediment metagenomes.</title>
        <authorList>
            <person name="Chandrashekar M."/>
            <person name="Mahajan M.S."/>
            <person name="Dave K.J."/>
            <person name="Vatsa P."/>
            <person name="Nathani N.M."/>
        </authorList>
    </citation>
    <scope>NUCLEOTIDE SEQUENCE [LARGE SCALE GENOMIC DNA]</scope>
    <source>
        <strain evidence="2">KS3-K002</strain>
    </source>
</reference>
<dbReference type="Proteomes" id="UP000702544">
    <property type="component" value="Unassembled WGS sequence"/>
</dbReference>